<evidence type="ECO:0000313" key="5">
    <source>
        <dbReference type="EMBL" id="BAU54609.1"/>
    </source>
</evidence>
<dbReference type="Gene3D" id="3.40.50.300">
    <property type="entry name" value="P-loop containing nucleotide triphosphate hydrolases"/>
    <property type="match status" value="2"/>
</dbReference>
<keyword evidence="5" id="KW-0378">Hydrolase</keyword>
<dbReference type="NCBIfam" id="NF007739">
    <property type="entry name" value="PRK10419.1"/>
    <property type="match status" value="2"/>
</dbReference>
<organism evidence="5 6">
    <name type="scientific">Mucilaginibacter gotjawali</name>
    <dbReference type="NCBI Taxonomy" id="1550579"/>
    <lineage>
        <taxon>Bacteria</taxon>
        <taxon>Pseudomonadati</taxon>
        <taxon>Bacteroidota</taxon>
        <taxon>Sphingobacteriia</taxon>
        <taxon>Sphingobacteriales</taxon>
        <taxon>Sphingobacteriaceae</taxon>
        <taxon>Mucilaginibacter</taxon>
    </lineage>
</organism>
<dbReference type="Pfam" id="PF00005">
    <property type="entry name" value="ABC_tran"/>
    <property type="match status" value="2"/>
</dbReference>
<dbReference type="InterPro" id="IPR017871">
    <property type="entry name" value="ABC_transporter-like_CS"/>
</dbReference>
<dbReference type="OrthoDB" id="9782239at2"/>
<dbReference type="GO" id="GO:0055085">
    <property type="term" value="P:transmembrane transport"/>
    <property type="evidence" value="ECO:0007669"/>
    <property type="project" value="UniProtKB-ARBA"/>
</dbReference>
<proteinExistence type="inferred from homology"/>
<dbReference type="NCBIfam" id="NF010167">
    <property type="entry name" value="PRK13648.1"/>
    <property type="match status" value="2"/>
</dbReference>
<protein>
    <submittedName>
        <fullName evidence="5">Glutathione import ATP-binding protein GsiA</fullName>
        <ecNumber evidence="5">3.6.3.-</ecNumber>
    </submittedName>
</protein>
<evidence type="ECO:0000256" key="2">
    <source>
        <dbReference type="ARBA" id="ARBA00022448"/>
    </source>
</evidence>
<dbReference type="EC" id="3.6.3.-" evidence="5"/>
<dbReference type="RefSeq" id="WP_096352612.1">
    <property type="nucleotide sequence ID" value="NZ_AP017313.1"/>
</dbReference>
<dbReference type="SMART" id="SM00382">
    <property type="entry name" value="AAA"/>
    <property type="match status" value="2"/>
</dbReference>
<comment type="similarity">
    <text evidence="1">Belongs to the ABC transporter superfamily.</text>
</comment>
<dbReference type="GO" id="GO:0015833">
    <property type="term" value="P:peptide transport"/>
    <property type="evidence" value="ECO:0007669"/>
    <property type="project" value="InterPro"/>
</dbReference>
<dbReference type="InterPro" id="IPR003593">
    <property type="entry name" value="AAA+_ATPase"/>
</dbReference>
<sequence length="569" mass="64202">MLKVTDLNIKFKTQSGYFEAVKGISFHLNKGETIGIVGESGSGKSVTSLALMRLLDEKQAVISGQVLLNDKSLCKIPETEMRTIRGHQIAMIFQEPMTSLNPVLTCGFQITEAIQLHLAINKAEAKAKTIALFKEVQLPRPEAIFDSYPHQISGGQKQRVMIAMALSCNPEILIADEPTTALDVTVQKTIIELLHKLKAERNMSLIFISHDLAVISEIADRVMVMYKGEVVEEAPVKTLFAHPKHPYTKGLLACRPSPAWRLKKLPVVSDFLDSENKKAASIEKIREGYLYQPGEIKERERKLYEQEPLLKISHLNTWFPTVHNVFGKSKGLVKAVNEVSFNVYPGETLGLVGESGCGKTTLGRSILRLIEPTSGSINFENTDLRSLKKNELREIRRNIQIIFQDPYSSLNPRLTVGDSLMEPLQVHRFYANDTKRKRKVLELLERVNLPPEHFNRYPHEFSGGQRQRIVIARALALQPKFIICDESVSALDVSVQAQVLNLIRELQQEFNLTYIFISHDLAVIKHISDRMMVMNKGEIVEMGDPDEIYYHPKEEYTKRLIASIPGAVA</sequence>
<keyword evidence="2" id="KW-0813">Transport</keyword>
<dbReference type="NCBIfam" id="NF008453">
    <property type="entry name" value="PRK11308.1"/>
    <property type="match status" value="2"/>
</dbReference>
<dbReference type="SUPFAM" id="SSF52540">
    <property type="entry name" value="P-loop containing nucleoside triphosphate hydrolases"/>
    <property type="match status" value="2"/>
</dbReference>
<dbReference type="PANTHER" id="PTHR43776:SF7">
    <property type="entry name" value="D,D-DIPEPTIDE TRANSPORT ATP-BINDING PROTEIN DDPF-RELATED"/>
    <property type="match status" value="1"/>
</dbReference>
<dbReference type="Pfam" id="PF08352">
    <property type="entry name" value="oligo_HPY"/>
    <property type="match status" value="2"/>
</dbReference>
<dbReference type="KEGG" id="mgot:MgSA37_02785"/>
<dbReference type="EMBL" id="AP017313">
    <property type="protein sequence ID" value="BAU54609.1"/>
    <property type="molecule type" value="Genomic_DNA"/>
</dbReference>
<evidence type="ECO:0000256" key="3">
    <source>
        <dbReference type="ARBA" id="ARBA00022741"/>
    </source>
</evidence>
<dbReference type="AlphaFoldDB" id="A0A0X8X6X2"/>
<accession>A0A0X8X6X2</accession>
<dbReference type="GO" id="GO:0016887">
    <property type="term" value="F:ATP hydrolysis activity"/>
    <property type="evidence" value="ECO:0007669"/>
    <property type="project" value="InterPro"/>
</dbReference>
<dbReference type="InterPro" id="IPR013563">
    <property type="entry name" value="Oligopep_ABC_C"/>
</dbReference>
<dbReference type="CDD" id="cd03257">
    <property type="entry name" value="ABC_NikE_OppD_transporters"/>
    <property type="match status" value="2"/>
</dbReference>
<keyword evidence="3" id="KW-0547">Nucleotide-binding</keyword>
<keyword evidence="6" id="KW-1185">Reference proteome</keyword>
<evidence type="ECO:0000256" key="1">
    <source>
        <dbReference type="ARBA" id="ARBA00005417"/>
    </source>
</evidence>
<gene>
    <name evidence="5" type="primary">gsiA</name>
    <name evidence="5" type="ORF">MgSA37_02785</name>
</gene>
<evidence type="ECO:0000313" key="6">
    <source>
        <dbReference type="Proteomes" id="UP000218263"/>
    </source>
</evidence>
<name>A0A0X8X6X2_9SPHI</name>
<dbReference type="InterPro" id="IPR050319">
    <property type="entry name" value="ABC_transp_ATP-bind"/>
</dbReference>
<keyword evidence="4 5" id="KW-0067">ATP-binding</keyword>
<dbReference type="PROSITE" id="PS00211">
    <property type="entry name" value="ABC_TRANSPORTER_1"/>
    <property type="match status" value="2"/>
</dbReference>
<dbReference type="PANTHER" id="PTHR43776">
    <property type="entry name" value="TRANSPORT ATP-BINDING PROTEIN"/>
    <property type="match status" value="1"/>
</dbReference>
<dbReference type="GO" id="GO:0005524">
    <property type="term" value="F:ATP binding"/>
    <property type="evidence" value="ECO:0007669"/>
    <property type="project" value="UniProtKB-KW"/>
</dbReference>
<dbReference type="InterPro" id="IPR027417">
    <property type="entry name" value="P-loop_NTPase"/>
</dbReference>
<evidence type="ECO:0000256" key="4">
    <source>
        <dbReference type="ARBA" id="ARBA00022840"/>
    </source>
</evidence>
<dbReference type="InterPro" id="IPR003439">
    <property type="entry name" value="ABC_transporter-like_ATP-bd"/>
</dbReference>
<dbReference type="Proteomes" id="UP000218263">
    <property type="component" value="Chromosome"/>
</dbReference>
<reference evidence="5 6" key="1">
    <citation type="submission" date="2015-12" db="EMBL/GenBank/DDBJ databases">
        <title>Genome sequence of Mucilaginibacter gotjawali.</title>
        <authorList>
            <person name="Lee J.S."/>
            <person name="Lee K.C."/>
            <person name="Kim K.K."/>
            <person name="Lee B.W."/>
        </authorList>
    </citation>
    <scope>NUCLEOTIDE SEQUENCE [LARGE SCALE GENOMIC DNA]</scope>
    <source>
        <strain evidence="5 6">SA3-7</strain>
    </source>
</reference>
<dbReference type="FunFam" id="3.40.50.300:FF:000016">
    <property type="entry name" value="Oligopeptide ABC transporter ATP-binding component"/>
    <property type="match status" value="2"/>
</dbReference>
<dbReference type="PROSITE" id="PS50893">
    <property type="entry name" value="ABC_TRANSPORTER_2"/>
    <property type="match status" value="2"/>
</dbReference>